<feature type="domain" description="Outer membrane protein assembly factor BamE" evidence="2">
    <location>
        <begin position="41"/>
        <end position="90"/>
    </location>
</feature>
<keyword evidence="1" id="KW-1133">Transmembrane helix</keyword>
<keyword evidence="4" id="KW-1185">Reference proteome</keyword>
<evidence type="ECO:0000259" key="2">
    <source>
        <dbReference type="Pfam" id="PF04355"/>
    </source>
</evidence>
<dbReference type="Pfam" id="PF04355">
    <property type="entry name" value="BamE"/>
    <property type="match status" value="1"/>
</dbReference>
<keyword evidence="1" id="KW-0812">Transmembrane</keyword>
<protein>
    <submittedName>
        <fullName evidence="3">Outer membrane protein assembly factor BamE</fullName>
    </submittedName>
</protein>
<evidence type="ECO:0000313" key="4">
    <source>
        <dbReference type="Proteomes" id="UP000298656"/>
    </source>
</evidence>
<dbReference type="KEGG" id="tvl:FAZ95_10605"/>
<evidence type="ECO:0000256" key="1">
    <source>
        <dbReference type="SAM" id="Phobius"/>
    </source>
</evidence>
<dbReference type="EMBL" id="CP040077">
    <property type="protein sequence ID" value="QCP49582.1"/>
    <property type="molecule type" value="Genomic_DNA"/>
</dbReference>
<dbReference type="Proteomes" id="UP000298656">
    <property type="component" value="Chromosome 1"/>
</dbReference>
<gene>
    <name evidence="3" type="ORF">FAZ95_10605</name>
</gene>
<name>A0A4P8IL17_9BURK</name>
<dbReference type="InterPro" id="IPR007450">
    <property type="entry name" value="BamE_dom"/>
</dbReference>
<proteinExistence type="predicted"/>
<feature type="transmembrane region" description="Helical" evidence="1">
    <location>
        <begin position="21"/>
        <end position="42"/>
    </location>
</feature>
<reference evidence="3 4" key="1">
    <citation type="submission" date="2019-05" db="EMBL/GenBank/DDBJ databases">
        <title>Burkholderia sp. DHOD12, isolated from subtropical forest soil.</title>
        <authorList>
            <person name="Gao Z.-H."/>
            <person name="Qiu L.-H."/>
        </authorList>
    </citation>
    <scope>NUCLEOTIDE SEQUENCE [LARGE SCALE GENOMIC DNA]</scope>
    <source>
        <strain evidence="3 4">DHOD12</strain>
    </source>
</reference>
<dbReference type="AlphaFoldDB" id="A0A4P8IL17"/>
<sequence>MYTKPIQVFDEGIGMKSLRPLMILSVVYVCLLVGCVSTDQVIKPDDIADFRLGVTTQQQVVARLGTPSATSTLPDGSTYLTYAFTEPQSATAQWIPAIAPFVGGTTPRSSTISFQFGPDGILNTVNTASSRLGPVMHREQ</sequence>
<accession>A0A4P8IL17</accession>
<dbReference type="GO" id="GO:0019867">
    <property type="term" value="C:outer membrane"/>
    <property type="evidence" value="ECO:0007669"/>
    <property type="project" value="InterPro"/>
</dbReference>
<keyword evidence="1" id="KW-0472">Membrane</keyword>
<dbReference type="OrthoDB" id="8965157at2"/>
<organism evidence="3 4">
    <name type="scientific">Trinickia violacea</name>
    <dbReference type="NCBI Taxonomy" id="2571746"/>
    <lineage>
        <taxon>Bacteria</taxon>
        <taxon>Pseudomonadati</taxon>
        <taxon>Pseudomonadota</taxon>
        <taxon>Betaproteobacteria</taxon>
        <taxon>Burkholderiales</taxon>
        <taxon>Burkholderiaceae</taxon>
        <taxon>Trinickia</taxon>
    </lineage>
</organism>
<evidence type="ECO:0000313" key="3">
    <source>
        <dbReference type="EMBL" id="QCP49582.1"/>
    </source>
</evidence>
<dbReference type="PROSITE" id="PS51257">
    <property type="entry name" value="PROKAR_LIPOPROTEIN"/>
    <property type="match status" value="1"/>
</dbReference>